<proteinExistence type="predicted"/>
<dbReference type="EMBL" id="NPLM01000013">
    <property type="protein sequence ID" value="PDN80968.1"/>
    <property type="molecule type" value="Genomic_DNA"/>
</dbReference>
<organism evidence="1">
    <name type="scientific">Salmonella enterica</name>
    <name type="common">Salmonella choleraesuis</name>
    <dbReference type="NCBI Taxonomy" id="28901"/>
    <lineage>
        <taxon>Bacteria</taxon>
        <taxon>Pseudomonadati</taxon>
        <taxon>Pseudomonadota</taxon>
        <taxon>Gammaproteobacteria</taxon>
        <taxon>Enterobacterales</taxon>
        <taxon>Enterobacteriaceae</taxon>
        <taxon>Salmonella</taxon>
    </lineage>
</organism>
<evidence type="ECO:0000313" key="1">
    <source>
        <dbReference type="EMBL" id="PDN80968.1"/>
    </source>
</evidence>
<dbReference type="AlphaFoldDB" id="A0A2A6D4D3"/>
<dbReference type="InterPro" id="IPR047666">
    <property type="entry name" value="ANR_neg_reg"/>
</dbReference>
<accession>A0A2A6D4D3</accession>
<evidence type="ECO:0008006" key="2">
    <source>
        <dbReference type="Google" id="ProtNLM"/>
    </source>
</evidence>
<dbReference type="NCBIfam" id="NF033650">
    <property type="entry name" value="ANR_neg_reg"/>
    <property type="match status" value="1"/>
</dbReference>
<comment type="caution">
    <text evidence="1">The sequence shown here is derived from an EMBL/GenBank/DDBJ whole genome shotgun (WGS) entry which is preliminary data.</text>
</comment>
<sequence length="68" mass="8122">MRTDKKMESFIYYANLASNAERAKRFSLAEDLWNKAALYSSNGYNIEWAYNRMSFCKKQKDLIFYQTS</sequence>
<name>A0A2A6D4D3_SALER</name>
<protein>
    <recommendedName>
        <fullName evidence="2">ANR family transcriptional regulator</fullName>
    </recommendedName>
</protein>
<dbReference type="RefSeq" id="WP_023972121.1">
    <property type="nucleotide sequence ID" value="NZ_CP075111.1"/>
</dbReference>
<dbReference type="Proteomes" id="UP000873581">
    <property type="component" value="Unassembled WGS sequence"/>
</dbReference>
<gene>
    <name evidence="1" type="ORF">CIC26_23055</name>
</gene>
<reference evidence="1" key="1">
    <citation type="submission" date="2017-08" db="EMBL/GenBank/DDBJ databases">
        <title>Whole genome sequencing of Salmonella enterica.</title>
        <authorList>
            <person name="Bell R."/>
            <person name="Levy K."/>
        </authorList>
    </citation>
    <scope>NUCLEOTIDE SEQUENCE [LARGE SCALE GENOMIC DNA]</scope>
    <source>
        <strain evidence="1">CFSAN060805</strain>
    </source>
</reference>